<evidence type="ECO:0000259" key="3">
    <source>
        <dbReference type="Pfam" id="PF16545"/>
    </source>
</evidence>
<proteinExistence type="inferred from homology"/>
<evidence type="ECO:0000256" key="1">
    <source>
        <dbReference type="ARBA" id="ARBA00010822"/>
    </source>
</evidence>
<dbReference type="PANTHER" id="PTHR21642:SF6">
    <property type="entry name" value="CEREBRAL CAVERNOUS MALFORMATIONS 2 HARMONIN-HOMOLOGY DOMAIN-CONTAINING PROTEIN"/>
    <property type="match status" value="1"/>
</dbReference>
<dbReference type="AlphaFoldDB" id="A0A8C4N5D4"/>
<dbReference type="Ensembl" id="ENSEBUT00000003000.1">
    <property type="protein sequence ID" value="ENSEBUP00000002644.1"/>
    <property type="gene ID" value="ENSEBUG00000002024.1"/>
</dbReference>
<dbReference type="PANTHER" id="PTHR21642">
    <property type="entry name" value="CEREBRAL CAVERNOUS MALFORMATIONS PROTEIN 2 HOMOLOG"/>
    <property type="match status" value="1"/>
</dbReference>
<dbReference type="Proteomes" id="UP000694388">
    <property type="component" value="Unplaced"/>
</dbReference>
<dbReference type="GeneTree" id="ENSGT00390000016168"/>
<dbReference type="InterPro" id="IPR032375">
    <property type="entry name" value="CCM2_C"/>
</dbReference>
<evidence type="ECO:0000256" key="2">
    <source>
        <dbReference type="SAM" id="MobiDB-lite"/>
    </source>
</evidence>
<reference evidence="4" key="2">
    <citation type="submission" date="2025-09" db="UniProtKB">
        <authorList>
            <consortium name="Ensembl"/>
        </authorList>
    </citation>
    <scope>IDENTIFICATION</scope>
</reference>
<dbReference type="Gene3D" id="1.20.1160.20">
    <property type="match status" value="1"/>
</dbReference>
<dbReference type="InterPro" id="IPR026159">
    <property type="entry name" value="Malcavernin"/>
</dbReference>
<evidence type="ECO:0000313" key="5">
    <source>
        <dbReference type="Proteomes" id="UP000694388"/>
    </source>
</evidence>
<comment type="similarity">
    <text evidence="1">Belongs to the CCM2 family.</text>
</comment>
<organism evidence="4 5">
    <name type="scientific">Eptatretus burgeri</name>
    <name type="common">Inshore hagfish</name>
    <dbReference type="NCBI Taxonomy" id="7764"/>
    <lineage>
        <taxon>Eukaryota</taxon>
        <taxon>Metazoa</taxon>
        <taxon>Chordata</taxon>
        <taxon>Craniata</taxon>
        <taxon>Vertebrata</taxon>
        <taxon>Cyclostomata</taxon>
        <taxon>Myxini</taxon>
        <taxon>Myxiniformes</taxon>
        <taxon>Myxinidae</taxon>
        <taxon>Eptatretinae</taxon>
        <taxon>Eptatretus</taxon>
    </lineage>
</organism>
<dbReference type="OMA" id="FATECKY"/>
<sequence>MHMHRRTLRISPFSRIPKRDCGFVLWITGASTQLEAMGFRAIKSHFLFLLINYLPTLVQPAAEELCSIISQIFQVVYTESTIDFLNRAILDGSSTPTKHSSVNSAYSSRDVKKDEDPESFATECKYKGDSVDISPPSTKIQHKDSSGNGTFIPPDTQMLDEYMTTLRTKLSTQEIQEFATLLRDYRTGSSIQEFCQSLRQLYGESRKVLLLGMRDFIPEKDSQHFEAFLETVGVKNGCGIISDSFGRCKRTLSNTSTSTINGRGSVGAIGGMESPSILPDADDWDRKISDISHDLESLGFSVDLKPS</sequence>
<name>A0A8C4N5D4_EPTBU</name>
<keyword evidence="5" id="KW-1185">Reference proteome</keyword>
<dbReference type="FunFam" id="1.20.1160.20:FF:000004">
    <property type="entry name" value="Cerebral cavernous malformation 2"/>
    <property type="match status" value="1"/>
</dbReference>
<feature type="compositionally biased region" description="Polar residues" evidence="2">
    <location>
        <begin position="94"/>
        <end position="107"/>
    </location>
</feature>
<reference evidence="4" key="1">
    <citation type="submission" date="2025-08" db="UniProtKB">
        <authorList>
            <consortium name="Ensembl"/>
        </authorList>
    </citation>
    <scope>IDENTIFICATION</scope>
</reference>
<dbReference type="CDD" id="cd13516">
    <property type="entry name" value="HHD_CCM2"/>
    <property type="match status" value="1"/>
</dbReference>
<dbReference type="InterPro" id="IPR011993">
    <property type="entry name" value="PH-like_dom_sf"/>
</dbReference>
<dbReference type="Gene3D" id="2.30.29.30">
    <property type="entry name" value="Pleckstrin-homology domain (PH domain)/Phosphotyrosine-binding domain (PTB)"/>
    <property type="match status" value="1"/>
</dbReference>
<evidence type="ECO:0000313" key="4">
    <source>
        <dbReference type="Ensembl" id="ENSEBUP00000002644.1"/>
    </source>
</evidence>
<feature type="region of interest" description="Disordered" evidence="2">
    <location>
        <begin position="94"/>
        <end position="118"/>
    </location>
</feature>
<protein>
    <submittedName>
        <fullName evidence="4">CCM2 scaffold protein</fullName>
    </submittedName>
</protein>
<feature type="region of interest" description="Disordered" evidence="2">
    <location>
        <begin position="133"/>
        <end position="154"/>
    </location>
</feature>
<accession>A0A8C4N5D4</accession>
<dbReference type="Pfam" id="PF16545">
    <property type="entry name" value="CCM2_C"/>
    <property type="match status" value="1"/>
</dbReference>
<feature type="domain" description="Cerebral cavernous malformations 2 harmonin-homology" evidence="3">
    <location>
        <begin position="156"/>
        <end position="247"/>
    </location>
</feature>